<proteinExistence type="predicted"/>
<feature type="transmembrane region" description="Helical" evidence="2">
    <location>
        <begin position="630"/>
        <end position="647"/>
    </location>
</feature>
<name>G0UM29_TRYCI</name>
<feature type="transmembrane region" description="Helical" evidence="2">
    <location>
        <begin position="343"/>
        <end position="367"/>
    </location>
</feature>
<feature type="transmembrane region" description="Helical" evidence="2">
    <location>
        <begin position="454"/>
        <end position="473"/>
    </location>
</feature>
<evidence type="ECO:0000256" key="1">
    <source>
        <dbReference type="SAM" id="MobiDB-lite"/>
    </source>
</evidence>
<sequence>MVGNALPNDPTADDVNLREGDSKLWLNQSNFSVTRGDGGAGQSPQWMLWENGTIFEGAVVSGAPEGQGICAYASGCFCIGNFTRGYVEGPAEVLLPSRAFFVGNFCLSAANGHGVLYHNGKLIRGEWHNGMLLLNTMEIVDNARSVKFYNGVVDRLYQQAEKLKNKKTFPSSSFQYVERNSSLLMREPVVLLGDKQEMSDKNLLEGGKGTTNIPLNLPADGPTTQAPYGLTGQSGAPRGEPAGHSFVTQCRQPNAFEAEQQTSFARSVLASGASQDAIFACAAPAANEFLSSWRYAQCFLILLLPFISLLSSYFSPMRRVMLKMEREFVVSGAFLFRSFNVPIWYLSVGTCATFCSVSAIVIVALKVTMGRASEGMMTIEEICIPCALWVFQAAVYAAYNSYVRVAHALERLDRRLTPQLYAFAAGVVNTKAKVCVFTWDDEGRRVVTNRHYRIRWLVMAFFVGVSISLAGPLTRLGYKKPMFGYSTLEKVSTSLMAISVALFSSMITFYVLKLTDMQRQVQEQMCALTRLAYLEGKSVMHPSEHIIQRFNFEESFNVNNIFSGVTGWYVMRSVVIYAATCSNHAARGLAMSIFFMLVILTFVMITVDMVYMAAFYYADIGKEFSCIHTYGILMSSIWGLLLIRYLYKCIKTINERERHLYLLDVASVYHRTKYKNVEGCADVIASCREMVRAHEQVPCIFSFPITPLILTFVVMLFLTATVIAIVRVYVAVKTFYD</sequence>
<accession>G0UM29</accession>
<feature type="transmembrane region" description="Helical" evidence="2">
    <location>
        <begin position="708"/>
        <end position="730"/>
    </location>
</feature>
<dbReference type="SUPFAM" id="SSF82185">
    <property type="entry name" value="Histone H3 K4-specific methyltransferase SET7/9 N-terminal domain"/>
    <property type="match status" value="1"/>
</dbReference>
<dbReference type="VEuPathDB" id="TriTrypDB:TcIL3000_5_4380"/>
<evidence type="ECO:0000313" key="3">
    <source>
        <dbReference type="EMBL" id="CCC90691.1"/>
    </source>
</evidence>
<keyword evidence="2" id="KW-1133">Transmembrane helix</keyword>
<feature type="transmembrane region" description="Helical" evidence="2">
    <location>
        <begin position="593"/>
        <end position="618"/>
    </location>
</feature>
<evidence type="ECO:0000256" key="2">
    <source>
        <dbReference type="SAM" id="Phobius"/>
    </source>
</evidence>
<dbReference type="AlphaFoldDB" id="G0UM29"/>
<feature type="region of interest" description="Disordered" evidence="1">
    <location>
        <begin position="210"/>
        <end position="238"/>
    </location>
</feature>
<dbReference type="PANTHER" id="PTHR43215">
    <property type="entry name" value="RADIAL SPOKE HEAD 1 HOMOLOG"/>
    <property type="match status" value="1"/>
</dbReference>
<feature type="transmembrane region" description="Helical" evidence="2">
    <location>
        <begin position="295"/>
        <end position="314"/>
    </location>
</feature>
<reference evidence="3" key="1">
    <citation type="journal article" date="2012" name="Proc. Natl. Acad. Sci. U.S.A.">
        <title>Antigenic diversity is generated by distinct evolutionary mechanisms in African trypanosome species.</title>
        <authorList>
            <person name="Jackson A.P."/>
            <person name="Berry A."/>
            <person name="Aslett M."/>
            <person name="Allison H.C."/>
            <person name="Burton P."/>
            <person name="Vavrova-Anderson J."/>
            <person name="Brown R."/>
            <person name="Browne H."/>
            <person name="Corton N."/>
            <person name="Hauser H."/>
            <person name="Gamble J."/>
            <person name="Gilderthorp R."/>
            <person name="Marcello L."/>
            <person name="McQuillan J."/>
            <person name="Otto T.D."/>
            <person name="Quail M.A."/>
            <person name="Sanders M.J."/>
            <person name="van Tonder A."/>
            <person name="Ginger M.L."/>
            <person name="Field M.C."/>
            <person name="Barry J.D."/>
            <person name="Hertz-Fowler C."/>
            <person name="Berriman M."/>
        </authorList>
    </citation>
    <scope>NUCLEOTIDE SEQUENCE</scope>
    <source>
        <strain evidence="3">IL3000</strain>
    </source>
</reference>
<dbReference type="PANTHER" id="PTHR43215:SF14">
    <property type="entry name" value="RADIAL SPOKE HEAD 1 HOMOLOG"/>
    <property type="match status" value="1"/>
</dbReference>
<keyword evidence="2" id="KW-0472">Membrane</keyword>
<gene>
    <name evidence="3" type="ORF">TCIL3000_5_4380</name>
</gene>
<feature type="transmembrane region" description="Helical" evidence="2">
    <location>
        <begin position="493"/>
        <end position="512"/>
    </location>
</feature>
<organism evidence="3">
    <name type="scientific">Trypanosoma congolense (strain IL3000)</name>
    <dbReference type="NCBI Taxonomy" id="1068625"/>
    <lineage>
        <taxon>Eukaryota</taxon>
        <taxon>Discoba</taxon>
        <taxon>Euglenozoa</taxon>
        <taxon>Kinetoplastea</taxon>
        <taxon>Metakinetoplastina</taxon>
        <taxon>Trypanosomatida</taxon>
        <taxon>Trypanosomatidae</taxon>
        <taxon>Trypanosoma</taxon>
        <taxon>Nannomonas</taxon>
    </lineage>
</organism>
<dbReference type="EMBL" id="HE575318">
    <property type="protein sequence ID" value="CCC90691.1"/>
    <property type="molecule type" value="Genomic_DNA"/>
</dbReference>
<protein>
    <submittedName>
        <fullName evidence="3">Uncharacterized protein</fullName>
    </submittedName>
</protein>
<feature type="compositionally biased region" description="Polar residues" evidence="1">
    <location>
        <begin position="222"/>
        <end position="234"/>
    </location>
</feature>
<keyword evidence="2" id="KW-0812">Transmembrane</keyword>